<dbReference type="RefSeq" id="WP_129575620.1">
    <property type="nucleotide sequence ID" value="NZ_CP012672.1"/>
</dbReference>
<name>A0A4P2QP73_SORCE</name>
<evidence type="ECO:0000313" key="2">
    <source>
        <dbReference type="Proteomes" id="UP000295497"/>
    </source>
</evidence>
<protein>
    <recommendedName>
        <fullName evidence="3">Gp5/Type VI secretion system Vgr protein OB-fold domain-containing protein</fullName>
    </recommendedName>
</protein>
<evidence type="ECO:0000313" key="1">
    <source>
        <dbReference type="EMBL" id="AUX31920.1"/>
    </source>
</evidence>
<reference evidence="1 2" key="1">
    <citation type="submission" date="2015-09" db="EMBL/GenBank/DDBJ databases">
        <title>Sorangium comparison.</title>
        <authorList>
            <person name="Zaburannyi N."/>
            <person name="Bunk B."/>
            <person name="Overmann J."/>
            <person name="Mueller R."/>
        </authorList>
    </citation>
    <scope>NUCLEOTIDE SEQUENCE [LARGE SCALE GENOMIC DNA]</scope>
    <source>
        <strain evidence="1 2">So ce836</strain>
    </source>
</reference>
<dbReference type="Proteomes" id="UP000295497">
    <property type="component" value="Chromosome"/>
</dbReference>
<evidence type="ECO:0008006" key="3">
    <source>
        <dbReference type="Google" id="ProtNLM"/>
    </source>
</evidence>
<proteinExistence type="predicted"/>
<organism evidence="1 2">
    <name type="scientific">Sorangium cellulosum</name>
    <name type="common">Polyangium cellulosum</name>
    <dbReference type="NCBI Taxonomy" id="56"/>
    <lineage>
        <taxon>Bacteria</taxon>
        <taxon>Pseudomonadati</taxon>
        <taxon>Myxococcota</taxon>
        <taxon>Polyangia</taxon>
        <taxon>Polyangiales</taxon>
        <taxon>Polyangiaceae</taxon>
        <taxon>Sorangium</taxon>
    </lineage>
</organism>
<dbReference type="AlphaFoldDB" id="A0A4P2QP73"/>
<dbReference type="EMBL" id="CP012672">
    <property type="protein sequence ID" value="AUX31920.1"/>
    <property type="molecule type" value="Genomic_DNA"/>
</dbReference>
<accession>A0A4P2QP73</accession>
<gene>
    <name evidence="1" type="ORF">SOCE836_040550</name>
</gene>
<sequence>MLFDFVSTYAKVVSSEVKGAAKAVLVNLAGLLDDDGEEGSRGEVLYGALGVVARPKPAGDDGYAEVVGLKSSDGITPIAARDLRLNQRVNPKEGEVLLVGYGGGFISLKDNADGDGTDIVIYAPKSDGSKASAISMSTTTSNSHISLMHDSGVSVTLTKDGKAVIASPDGGSYIELGNAGIVLNGNVQLTGSLVVGNPATALPVGLGPSAPSVSTILKASTA</sequence>